<dbReference type="Proteomes" id="UP000076989">
    <property type="component" value="Unassembled WGS sequence"/>
</dbReference>
<accession>A0AB34XWJ0</accession>
<name>A0AB34XWJ0_LACPN</name>
<proteinExistence type="predicted"/>
<comment type="caution">
    <text evidence="1">The sequence shown here is derived from an EMBL/GenBank/DDBJ whole genome shotgun (WGS) entry which is preliminary data.</text>
</comment>
<gene>
    <name evidence="1" type="ORF">Nizo2260_3013</name>
</gene>
<sequence length="229" mass="25683">MINLVLAPSQQLSAEPFTTGDIIAKYAGITHHAINVMVNQQYGRLKRAGAGKVSFKMKPKPSGQKAKVFLLNEQQATLLITFLKNTPREADFKEELVRQFTSMKRELAKRRVMFEVGKETSKELNTAITNSEIDMHGHEFSAFNSLVYKQALGVSIGKLRQARGIPKADAITHYLSADEADAVRRVKDQVITLLGLKMDYQQVKSAIQRQGIIYQVQLTLPTKPKEVLQ</sequence>
<dbReference type="RefSeq" id="WP_060811400.1">
    <property type="nucleotide sequence ID" value="NZ_CAXLJY010000010.1"/>
</dbReference>
<dbReference type="EMBL" id="LUWI01000041">
    <property type="protein sequence ID" value="KZU01289.1"/>
    <property type="molecule type" value="Genomic_DNA"/>
</dbReference>
<protein>
    <submittedName>
        <fullName evidence="1">Uncharacterized protein</fullName>
    </submittedName>
</protein>
<reference evidence="1 2" key="1">
    <citation type="submission" date="2016-03" db="EMBL/GenBank/DDBJ databases">
        <title>Comparative genomics of 54 Lactobacillus plantarum strains reveals genomic uncoupling from niche constraints.</title>
        <authorList>
            <person name="Martino M.E."/>
        </authorList>
    </citation>
    <scope>NUCLEOTIDE SEQUENCE [LARGE SCALE GENOMIC DNA]</scope>
    <source>
        <strain evidence="1 2">Nizo2260</strain>
    </source>
</reference>
<evidence type="ECO:0000313" key="1">
    <source>
        <dbReference type="EMBL" id="KZU01289.1"/>
    </source>
</evidence>
<dbReference type="Pfam" id="PF09669">
    <property type="entry name" value="Phage_pRha"/>
    <property type="match status" value="1"/>
</dbReference>
<organism evidence="1 2">
    <name type="scientific">Lactiplantibacillus plantarum</name>
    <name type="common">Lactobacillus plantarum</name>
    <dbReference type="NCBI Taxonomy" id="1590"/>
    <lineage>
        <taxon>Bacteria</taxon>
        <taxon>Bacillati</taxon>
        <taxon>Bacillota</taxon>
        <taxon>Bacilli</taxon>
        <taxon>Lactobacillales</taxon>
        <taxon>Lactobacillaceae</taxon>
        <taxon>Lactiplantibacillus</taxon>
    </lineage>
</organism>
<dbReference type="AlphaFoldDB" id="A0AB34XWJ0"/>
<dbReference type="InterPro" id="IPR014054">
    <property type="entry name" value="Phage_regulatory_Rha"/>
</dbReference>
<evidence type="ECO:0000313" key="2">
    <source>
        <dbReference type="Proteomes" id="UP000076989"/>
    </source>
</evidence>